<evidence type="ECO:0000256" key="1">
    <source>
        <dbReference type="ARBA" id="ARBA00010646"/>
    </source>
</evidence>
<evidence type="ECO:0000313" key="3">
    <source>
        <dbReference type="EMBL" id="EHR33430.1"/>
    </source>
</evidence>
<reference evidence="3 4" key="1">
    <citation type="submission" date="2012-01" db="EMBL/GenBank/DDBJ databases">
        <title>The Genome Sequence of Helcococcus kunzii ATCC 51366.</title>
        <authorList>
            <consortium name="The Broad Institute Genome Sequencing Platform"/>
            <person name="Earl A."/>
            <person name="Ward D."/>
            <person name="Feldgarden M."/>
            <person name="Gevers D."/>
            <person name="Huys G."/>
            <person name="Young S.K."/>
            <person name="Zeng Q."/>
            <person name="Gargeya S."/>
            <person name="Fitzgerald M."/>
            <person name="Haas B."/>
            <person name="Abouelleil A."/>
            <person name="Alvarado L."/>
            <person name="Arachchi H.M."/>
            <person name="Berlin A."/>
            <person name="Chapman S.B."/>
            <person name="Gearin G."/>
            <person name="Goldberg J."/>
            <person name="Griggs A."/>
            <person name="Gujja S."/>
            <person name="Hansen M."/>
            <person name="Heiman D."/>
            <person name="Howarth C."/>
            <person name="Larimer J."/>
            <person name="Lui A."/>
            <person name="MacDonald P.J.P."/>
            <person name="McCowen C."/>
            <person name="Montmayeur A."/>
            <person name="Murphy C."/>
            <person name="Neiman D."/>
            <person name="Pearson M."/>
            <person name="Priest M."/>
            <person name="Roberts A."/>
            <person name="Saif S."/>
            <person name="Shea T."/>
            <person name="Sisk P."/>
            <person name="Stolte C."/>
            <person name="Sykes S."/>
            <person name="Wortman J."/>
            <person name="Nusbaum C."/>
            <person name="Birren B."/>
        </authorList>
    </citation>
    <scope>NUCLEOTIDE SEQUENCE [LARGE SCALE GENOMIC DNA]</scope>
    <source>
        <strain evidence="3 4">ATCC 51366</strain>
    </source>
</reference>
<dbReference type="GO" id="GO:0003796">
    <property type="term" value="F:lysozyme activity"/>
    <property type="evidence" value="ECO:0007669"/>
    <property type="project" value="InterPro"/>
</dbReference>
<dbReference type="STRING" id="883114.HMPREF9709_01178"/>
<dbReference type="GO" id="GO:0009253">
    <property type="term" value="P:peptidoglycan catabolic process"/>
    <property type="evidence" value="ECO:0007669"/>
    <property type="project" value="InterPro"/>
</dbReference>
<dbReference type="AlphaFoldDB" id="H3NPB7"/>
<dbReference type="OrthoDB" id="5056238at2"/>
<dbReference type="RefSeq" id="WP_005398693.1">
    <property type="nucleotide sequence ID" value="NZ_JH601088.1"/>
</dbReference>
<dbReference type="Pfam" id="PF19127">
    <property type="entry name" value="Choline_bind_3"/>
    <property type="match status" value="1"/>
</dbReference>
<dbReference type="PROSITE" id="PS51904">
    <property type="entry name" value="GLYCOSYL_HYDROL_F25_2"/>
    <property type="match status" value="1"/>
</dbReference>
<name>H3NPB7_9FIRM</name>
<keyword evidence="4" id="KW-1185">Reference proteome</keyword>
<dbReference type="InterPro" id="IPR018337">
    <property type="entry name" value="Cell_wall/Cho-bd_repeat"/>
</dbReference>
<dbReference type="Gene3D" id="2.10.270.10">
    <property type="entry name" value="Cholin Binding"/>
    <property type="match status" value="1"/>
</dbReference>
<organism evidence="3 4">
    <name type="scientific">Helcococcus kunzii ATCC 51366</name>
    <dbReference type="NCBI Taxonomy" id="883114"/>
    <lineage>
        <taxon>Bacteria</taxon>
        <taxon>Bacillati</taxon>
        <taxon>Bacillota</taxon>
        <taxon>Tissierellia</taxon>
        <taxon>Tissierellales</taxon>
        <taxon>Peptoniphilaceae</taxon>
        <taxon>Helcococcus</taxon>
    </lineage>
</organism>
<accession>H3NPB7</accession>
<keyword evidence="2" id="KW-0677">Repeat</keyword>
<protein>
    <recommendedName>
        <fullName evidence="5">Lysozyme</fullName>
    </recommendedName>
</protein>
<dbReference type="EMBL" id="AGEI01000023">
    <property type="protein sequence ID" value="EHR33430.1"/>
    <property type="molecule type" value="Genomic_DNA"/>
</dbReference>
<evidence type="ECO:0008006" key="5">
    <source>
        <dbReference type="Google" id="ProtNLM"/>
    </source>
</evidence>
<dbReference type="GO" id="GO:0016998">
    <property type="term" value="P:cell wall macromolecule catabolic process"/>
    <property type="evidence" value="ECO:0007669"/>
    <property type="project" value="InterPro"/>
</dbReference>
<dbReference type="InterPro" id="IPR002053">
    <property type="entry name" value="Glyco_hydro_25"/>
</dbReference>
<sequence>MKKIVLDISSWQKPSQIDYDRISKEIDGVILRAGYTGYGTGQSLNKDTAFEKHYSEFVKRGVSIGAYWYSCANSTGEGQKEAEYFYNIIKDKRLALPVYWDTEDQYHQAKVTKTQLAKVGIEFLDYLEKKGYYVGIYASTSWLNSKLDMNMLKIYDVWVAHYNANKPTYNGVYGMWQYTADGKLNGYSGKLDLNYMYRDYPNLIKNAGLNGYTKVEKADVKSASDYNGFRKKNGNTYYYRQSGTQAFEWQKIKGNWYYFRKNTGTMVTGFQWINNRWRYFDGEGRYIGDAKIEKKSTAMPFN</sequence>
<dbReference type="PANTHER" id="PTHR34135:SF2">
    <property type="entry name" value="LYSOZYME"/>
    <property type="match status" value="1"/>
</dbReference>
<dbReference type="SUPFAM" id="SSF51445">
    <property type="entry name" value="(Trans)glycosidases"/>
    <property type="match status" value="1"/>
</dbReference>
<dbReference type="InterPro" id="IPR017853">
    <property type="entry name" value="GH"/>
</dbReference>
<dbReference type="Gene3D" id="3.20.20.80">
    <property type="entry name" value="Glycosidases"/>
    <property type="match status" value="1"/>
</dbReference>
<dbReference type="PANTHER" id="PTHR34135">
    <property type="entry name" value="LYSOZYME"/>
    <property type="match status" value="1"/>
</dbReference>
<dbReference type="eggNOG" id="COG3757">
    <property type="taxonomic scope" value="Bacteria"/>
</dbReference>
<dbReference type="SUPFAM" id="SSF69360">
    <property type="entry name" value="Cell wall binding repeat"/>
    <property type="match status" value="1"/>
</dbReference>
<dbReference type="GO" id="GO:0016052">
    <property type="term" value="P:carbohydrate catabolic process"/>
    <property type="evidence" value="ECO:0007669"/>
    <property type="project" value="TreeGrafter"/>
</dbReference>
<evidence type="ECO:0000256" key="2">
    <source>
        <dbReference type="ARBA" id="ARBA00022737"/>
    </source>
</evidence>
<proteinExistence type="inferred from homology"/>
<gene>
    <name evidence="3" type="ORF">HMPREF9709_01178</name>
</gene>
<dbReference type="Proteomes" id="UP000004191">
    <property type="component" value="Unassembled WGS sequence"/>
</dbReference>
<dbReference type="Pfam" id="PF01183">
    <property type="entry name" value="Glyco_hydro_25"/>
    <property type="match status" value="1"/>
</dbReference>
<comment type="caution">
    <text evidence="3">The sequence shown here is derived from an EMBL/GenBank/DDBJ whole genome shotgun (WGS) entry which is preliminary data.</text>
</comment>
<dbReference type="GeneID" id="96999163"/>
<comment type="similarity">
    <text evidence="1">Belongs to the glycosyl hydrolase 25 family.</text>
</comment>
<dbReference type="HOGENOM" id="CLU_044973_8_1_9"/>
<evidence type="ECO:0000313" key="4">
    <source>
        <dbReference type="Proteomes" id="UP000004191"/>
    </source>
</evidence>